<gene>
    <name evidence="5" type="ORF">M408DRAFT_328785</name>
</gene>
<evidence type="ECO:0000256" key="4">
    <source>
        <dbReference type="ARBA" id="ARBA00023098"/>
    </source>
</evidence>
<keyword evidence="2" id="KW-0378">Hydrolase</keyword>
<reference evidence="6" key="2">
    <citation type="submission" date="2015-01" db="EMBL/GenBank/DDBJ databases">
        <title>Evolutionary Origins and Diversification of the Mycorrhizal Mutualists.</title>
        <authorList>
            <consortium name="DOE Joint Genome Institute"/>
            <consortium name="Mycorrhizal Genomics Consortium"/>
            <person name="Kohler A."/>
            <person name="Kuo A."/>
            <person name="Nagy L.G."/>
            <person name="Floudas D."/>
            <person name="Copeland A."/>
            <person name="Barry K.W."/>
            <person name="Cichocki N."/>
            <person name="Veneault-Fourrey C."/>
            <person name="LaButti K."/>
            <person name="Lindquist E.A."/>
            <person name="Lipzen A."/>
            <person name="Lundell T."/>
            <person name="Morin E."/>
            <person name="Murat C."/>
            <person name="Riley R."/>
            <person name="Ohm R."/>
            <person name="Sun H."/>
            <person name="Tunlid A."/>
            <person name="Henrissat B."/>
            <person name="Grigoriev I.V."/>
            <person name="Hibbett D.S."/>
            <person name="Martin F."/>
        </authorList>
    </citation>
    <scope>NUCLEOTIDE SEQUENCE [LARGE SCALE GENOMIC DNA]</scope>
    <source>
        <strain evidence="6">MAFF 305830</strain>
    </source>
</reference>
<dbReference type="InterPro" id="IPR029058">
    <property type="entry name" value="AB_hydrolase_fold"/>
</dbReference>
<reference evidence="5 6" key="1">
    <citation type="submission" date="2014-04" db="EMBL/GenBank/DDBJ databases">
        <authorList>
            <consortium name="DOE Joint Genome Institute"/>
            <person name="Kuo A."/>
            <person name="Zuccaro A."/>
            <person name="Kohler A."/>
            <person name="Nagy L.G."/>
            <person name="Floudas D."/>
            <person name="Copeland A."/>
            <person name="Barry K.W."/>
            <person name="Cichocki N."/>
            <person name="Veneault-Fourrey C."/>
            <person name="LaButti K."/>
            <person name="Lindquist E.A."/>
            <person name="Lipzen A."/>
            <person name="Lundell T."/>
            <person name="Morin E."/>
            <person name="Murat C."/>
            <person name="Sun H."/>
            <person name="Tunlid A."/>
            <person name="Henrissat B."/>
            <person name="Grigoriev I.V."/>
            <person name="Hibbett D.S."/>
            <person name="Martin F."/>
            <person name="Nordberg H.P."/>
            <person name="Cantor M.N."/>
            <person name="Hua S.X."/>
        </authorList>
    </citation>
    <scope>NUCLEOTIDE SEQUENCE [LARGE SCALE GENOMIC DNA]</scope>
    <source>
        <strain evidence="5 6">MAFF 305830</strain>
    </source>
</reference>
<dbReference type="EMBL" id="KN824288">
    <property type="protein sequence ID" value="KIM29538.1"/>
    <property type="molecule type" value="Genomic_DNA"/>
</dbReference>
<dbReference type="OrthoDB" id="2363873at2759"/>
<accession>A0A0C2WTQ6</accession>
<keyword evidence="3" id="KW-0442">Lipid degradation</keyword>
<evidence type="ECO:0000256" key="2">
    <source>
        <dbReference type="ARBA" id="ARBA00022801"/>
    </source>
</evidence>
<dbReference type="PANTHER" id="PTHR10272:SF0">
    <property type="entry name" value="PLATELET-ACTIVATING FACTOR ACETYLHYDROLASE"/>
    <property type="match status" value="1"/>
</dbReference>
<dbReference type="HOGENOM" id="CLU_915317_0_0_1"/>
<dbReference type="GO" id="GO:0016042">
    <property type="term" value="P:lipid catabolic process"/>
    <property type="evidence" value="ECO:0007669"/>
    <property type="project" value="UniProtKB-KW"/>
</dbReference>
<keyword evidence="6" id="KW-1185">Reference proteome</keyword>
<evidence type="ECO:0000256" key="1">
    <source>
        <dbReference type="ARBA" id="ARBA00013201"/>
    </source>
</evidence>
<dbReference type="SUPFAM" id="SSF53474">
    <property type="entry name" value="alpha/beta-Hydrolases"/>
    <property type="match status" value="1"/>
</dbReference>
<evidence type="ECO:0000313" key="5">
    <source>
        <dbReference type="EMBL" id="KIM29538.1"/>
    </source>
</evidence>
<dbReference type="EC" id="3.1.1.47" evidence="1"/>
<evidence type="ECO:0000313" key="6">
    <source>
        <dbReference type="Proteomes" id="UP000054097"/>
    </source>
</evidence>
<name>A0A0C2WTQ6_SERVB</name>
<sequence>MEHRDGTAPATTYAIDGKVSPHHYIKVEELDWEDKVKNPTTPMPLRTQQLEIRHIEILEVFKAFTSLIQGNKDALSNSKEYSHWDDWKDKVDTRSIIFAGHSFGGCTGIHLLTSQTPSGYEQLPISKAILHDPWMEPFPEVSEDSEIAAASVSVPILVINSEEFTLWKQHFACQKRTFDPWIKRAREGSTWLTIARTRHMAFSDFTVFFKKKVPMAVHEDMHQLTMAFVNGQIPSFFQKNKKRISTELVVDNPDDNKRKQMRANIGDIVIHETTERVVSEH</sequence>
<dbReference type="Proteomes" id="UP000054097">
    <property type="component" value="Unassembled WGS sequence"/>
</dbReference>
<dbReference type="Gene3D" id="3.40.50.1820">
    <property type="entry name" value="alpha/beta hydrolase"/>
    <property type="match status" value="1"/>
</dbReference>
<evidence type="ECO:0000256" key="3">
    <source>
        <dbReference type="ARBA" id="ARBA00022963"/>
    </source>
</evidence>
<dbReference type="GO" id="GO:0003847">
    <property type="term" value="F:1-alkyl-2-acetylglycerophosphocholine esterase activity"/>
    <property type="evidence" value="ECO:0007669"/>
    <property type="project" value="UniProtKB-EC"/>
</dbReference>
<dbReference type="AlphaFoldDB" id="A0A0C2WTQ6"/>
<keyword evidence="4" id="KW-0443">Lipid metabolism</keyword>
<organism evidence="5 6">
    <name type="scientific">Serendipita vermifera MAFF 305830</name>
    <dbReference type="NCBI Taxonomy" id="933852"/>
    <lineage>
        <taxon>Eukaryota</taxon>
        <taxon>Fungi</taxon>
        <taxon>Dikarya</taxon>
        <taxon>Basidiomycota</taxon>
        <taxon>Agaricomycotina</taxon>
        <taxon>Agaricomycetes</taxon>
        <taxon>Sebacinales</taxon>
        <taxon>Serendipitaceae</taxon>
        <taxon>Serendipita</taxon>
    </lineage>
</organism>
<protein>
    <recommendedName>
        <fullName evidence="1">1-alkyl-2-acetylglycerophosphocholine esterase</fullName>
        <ecNumber evidence="1">3.1.1.47</ecNumber>
    </recommendedName>
</protein>
<dbReference type="PANTHER" id="PTHR10272">
    <property type="entry name" value="PLATELET-ACTIVATING FACTOR ACETYLHYDROLASE"/>
    <property type="match status" value="1"/>
</dbReference>
<proteinExistence type="predicted"/>
<dbReference type="STRING" id="933852.A0A0C2WTQ6"/>
<dbReference type="Pfam" id="PF03403">
    <property type="entry name" value="PAF-AH_p_II"/>
    <property type="match status" value="1"/>
</dbReference>